<evidence type="ECO:0000256" key="8">
    <source>
        <dbReference type="ARBA" id="ARBA00022989"/>
    </source>
</evidence>
<feature type="transmembrane region" description="Helical" evidence="13">
    <location>
        <begin position="198"/>
        <end position="218"/>
    </location>
</feature>
<evidence type="ECO:0000256" key="12">
    <source>
        <dbReference type="ARBA" id="ARBA00023136"/>
    </source>
</evidence>
<keyword evidence="8 13" id="KW-1133">Transmembrane helix</keyword>
<evidence type="ECO:0000313" key="15">
    <source>
        <dbReference type="EMBL" id="RUS66795.1"/>
    </source>
</evidence>
<keyword evidence="3" id="KW-0285">Flavoprotein</keyword>
<dbReference type="InterPro" id="IPR017927">
    <property type="entry name" value="FAD-bd_FR_type"/>
</dbReference>
<keyword evidence="12 13" id="KW-0472">Membrane</keyword>
<dbReference type="GO" id="GO:0051537">
    <property type="term" value="F:2 iron, 2 sulfur cluster binding"/>
    <property type="evidence" value="ECO:0007669"/>
    <property type="project" value="UniProtKB-KW"/>
</dbReference>
<feature type="transmembrane region" description="Helical" evidence="13">
    <location>
        <begin position="142"/>
        <end position="161"/>
    </location>
</feature>
<keyword evidence="4 13" id="KW-0812">Transmembrane</keyword>
<dbReference type="EMBL" id="PQSP01000003">
    <property type="protein sequence ID" value="RUS66795.1"/>
    <property type="molecule type" value="Genomic_DNA"/>
</dbReference>
<evidence type="ECO:0000256" key="1">
    <source>
        <dbReference type="ARBA" id="ARBA00001974"/>
    </source>
</evidence>
<comment type="cofactor">
    <cofactor evidence="1">
        <name>FAD</name>
        <dbReference type="ChEBI" id="CHEBI:57692"/>
    </cofactor>
</comment>
<protein>
    <submittedName>
        <fullName evidence="15">Ferredoxin--NAD(P)(+) reductase</fullName>
        <ecNumber evidence="15">1.18.1.7</ecNumber>
    </submittedName>
</protein>
<dbReference type="OrthoDB" id="9796486at2"/>
<reference evidence="15 16" key="1">
    <citation type="submission" date="2018-01" db="EMBL/GenBank/DDBJ databases">
        <title>Saezia sanguinis gen. nov., sp. nov., in the order Burkholderiales isolated from human blood.</title>
        <authorList>
            <person name="Medina-Pascual M.J."/>
            <person name="Valdezate S."/>
            <person name="Monzon S."/>
            <person name="Cuesta I."/>
            <person name="Carrasco G."/>
            <person name="Villalon P."/>
            <person name="Saez-Nieto J.A."/>
        </authorList>
    </citation>
    <scope>NUCLEOTIDE SEQUENCE [LARGE SCALE GENOMIC DNA]</scope>
    <source>
        <strain evidence="15 16">CNM695-12</strain>
    </source>
</reference>
<dbReference type="PRINTS" id="PR00410">
    <property type="entry name" value="PHEHYDRXLASE"/>
</dbReference>
<dbReference type="PANTHER" id="PTHR47354">
    <property type="entry name" value="NADH OXIDOREDUCTASE HCR"/>
    <property type="match status" value="1"/>
</dbReference>
<evidence type="ECO:0000256" key="4">
    <source>
        <dbReference type="ARBA" id="ARBA00022692"/>
    </source>
</evidence>
<dbReference type="EC" id="1.18.1.7" evidence="15"/>
<dbReference type="Gene3D" id="3.40.50.80">
    <property type="entry name" value="Nucleotide-binding domain of ferredoxin-NADP reductase (FNR) module"/>
    <property type="match status" value="1"/>
</dbReference>
<dbReference type="InterPro" id="IPR050415">
    <property type="entry name" value="MRET"/>
</dbReference>
<dbReference type="RefSeq" id="WP_126979802.1">
    <property type="nucleotide sequence ID" value="NZ_PQSP01000003.1"/>
</dbReference>
<dbReference type="InterPro" id="IPR001433">
    <property type="entry name" value="OxRdtase_FAD/NAD-bd"/>
</dbReference>
<evidence type="ECO:0000256" key="10">
    <source>
        <dbReference type="ARBA" id="ARBA00023004"/>
    </source>
</evidence>
<evidence type="ECO:0000256" key="5">
    <source>
        <dbReference type="ARBA" id="ARBA00022714"/>
    </source>
</evidence>
<evidence type="ECO:0000256" key="6">
    <source>
        <dbReference type="ARBA" id="ARBA00022723"/>
    </source>
</evidence>
<dbReference type="Pfam" id="PF01794">
    <property type="entry name" value="Ferric_reduct"/>
    <property type="match status" value="1"/>
</dbReference>
<dbReference type="GO" id="GO:0016491">
    <property type="term" value="F:oxidoreductase activity"/>
    <property type="evidence" value="ECO:0007669"/>
    <property type="project" value="UniProtKB-KW"/>
</dbReference>
<evidence type="ECO:0000256" key="13">
    <source>
        <dbReference type="SAM" id="Phobius"/>
    </source>
</evidence>
<dbReference type="CDD" id="cd06198">
    <property type="entry name" value="FNR_like_3"/>
    <property type="match status" value="1"/>
</dbReference>
<accession>A0A433SDJ2</accession>
<dbReference type="SUPFAM" id="SSF63380">
    <property type="entry name" value="Riboflavin synthase domain-like"/>
    <property type="match status" value="1"/>
</dbReference>
<feature type="transmembrane region" description="Helical" evidence="13">
    <location>
        <begin position="173"/>
        <end position="192"/>
    </location>
</feature>
<evidence type="ECO:0000256" key="9">
    <source>
        <dbReference type="ARBA" id="ARBA00023002"/>
    </source>
</evidence>
<dbReference type="GO" id="GO:0050660">
    <property type="term" value="F:flavin adenine dinucleotide binding"/>
    <property type="evidence" value="ECO:0007669"/>
    <property type="project" value="TreeGrafter"/>
</dbReference>
<dbReference type="Proteomes" id="UP000286947">
    <property type="component" value="Unassembled WGS sequence"/>
</dbReference>
<feature type="domain" description="FAD-binding FR-type" evidence="14">
    <location>
        <begin position="221"/>
        <end position="318"/>
    </location>
</feature>
<evidence type="ECO:0000256" key="3">
    <source>
        <dbReference type="ARBA" id="ARBA00022630"/>
    </source>
</evidence>
<dbReference type="InterPro" id="IPR017938">
    <property type="entry name" value="Riboflavin_synthase-like_b-brl"/>
</dbReference>
<keyword evidence="7" id="KW-0274">FAD</keyword>
<evidence type="ECO:0000256" key="2">
    <source>
        <dbReference type="ARBA" id="ARBA00004141"/>
    </source>
</evidence>
<dbReference type="PANTHER" id="PTHR47354:SF8">
    <property type="entry name" value="1,2-PHENYLACETYL-COA EPOXIDASE, SUBUNIT E"/>
    <property type="match status" value="1"/>
</dbReference>
<evidence type="ECO:0000256" key="7">
    <source>
        <dbReference type="ARBA" id="ARBA00022827"/>
    </source>
</evidence>
<feature type="transmembrane region" description="Helical" evidence="13">
    <location>
        <begin position="7"/>
        <end position="26"/>
    </location>
</feature>
<gene>
    <name evidence="15" type="primary">nagAa</name>
    <name evidence="15" type="ORF">CUZ56_01586</name>
</gene>
<keyword evidence="9 15" id="KW-0560">Oxidoreductase</keyword>
<dbReference type="SUPFAM" id="SSF52343">
    <property type="entry name" value="Ferredoxin reductase-like, C-terminal NADP-linked domain"/>
    <property type="match status" value="1"/>
</dbReference>
<comment type="subcellular location">
    <subcellularLocation>
        <location evidence="2">Membrane</location>
        <topology evidence="2">Multi-pass membrane protein</topology>
    </subcellularLocation>
</comment>
<keyword evidence="10" id="KW-0408">Iron</keyword>
<keyword evidence="6" id="KW-0479">Metal-binding</keyword>
<evidence type="ECO:0000259" key="14">
    <source>
        <dbReference type="PROSITE" id="PS51384"/>
    </source>
</evidence>
<keyword evidence="11" id="KW-0411">Iron-sulfur</keyword>
<evidence type="ECO:0000256" key="11">
    <source>
        <dbReference type="ARBA" id="ARBA00023014"/>
    </source>
</evidence>
<proteinExistence type="predicted"/>
<dbReference type="PROSITE" id="PS51384">
    <property type="entry name" value="FAD_FR"/>
    <property type="match status" value="1"/>
</dbReference>
<organism evidence="15 16">
    <name type="scientific">Saezia sanguinis</name>
    <dbReference type="NCBI Taxonomy" id="1965230"/>
    <lineage>
        <taxon>Bacteria</taxon>
        <taxon>Pseudomonadati</taxon>
        <taxon>Pseudomonadota</taxon>
        <taxon>Betaproteobacteria</taxon>
        <taxon>Burkholderiales</taxon>
        <taxon>Saeziaceae</taxon>
        <taxon>Saezia</taxon>
    </lineage>
</organism>
<sequence length="444" mass="49302">MARVHKTPWIIGGVLAVAIGVFWLTPCGQSLSAASDFGDWRRQMRLLTGFVAWMLMTLSVIVAVRPAGLDRFMNGLDKAYGLHKWAGISVAVAAICHWVTDKSASWLRHLGLVIPRGGNRSGGGRGRDHTWWYEMAEDAGEWAFYLLLVLVLIALVKYFPYRYFRQIHKLFPVVYLMATYHGILMLPAQWWASAAAYIVVPLTAMGCIAAVISLMQLIGKPRRYTATISSIEHAAAGVTDVHVRLPEGKSMQYKPGQFAFVDFGGFEGAHPFTIASSNTQELRFSIKALGDFTGQLGHILRIGQLVRIEGPYGQFNFESSRVHQVWVAGGIGITPFIARLEYLALHGGAQQAIDLWYCTRSVQDGQFPANLDELCAKAQVTLHRVADERQQRLTAQIIQKTVQDLLQTSVWFCGPSGFAKDLRSGLKAMGLSGADFHAERFEMR</sequence>
<dbReference type="InterPro" id="IPR039261">
    <property type="entry name" value="FNR_nucleotide-bd"/>
</dbReference>
<dbReference type="InterPro" id="IPR013112">
    <property type="entry name" value="FAD-bd_8"/>
</dbReference>
<comment type="caution">
    <text evidence="15">The sequence shown here is derived from an EMBL/GenBank/DDBJ whole genome shotgun (WGS) entry which is preliminary data.</text>
</comment>
<evidence type="ECO:0000313" key="16">
    <source>
        <dbReference type="Proteomes" id="UP000286947"/>
    </source>
</evidence>
<feature type="transmembrane region" description="Helical" evidence="13">
    <location>
        <begin position="80"/>
        <end position="100"/>
    </location>
</feature>
<dbReference type="Gene3D" id="2.40.30.10">
    <property type="entry name" value="Translation factors"/>
    <property type="match status" value="1"/>
</dbReference>
<dbReference type="GO" id="GO:0016020">
    <property type="term" value="C:membrane"/>
    <property type="evidence" value="ECO:0007669"/>
    <property type="project" value="UniProtKB-SubCell"/>
</dbReference>
<dbReference type="InterPro" id="IPR013130">
    <property type="entry name" value="Fe3_Rdtase_TM_dom"/>
</dbReference>
<feature type="transmembrane region" description="Helical" evidence="13">
    <location>
        <begin position="46"/>
        <end position="68"/>
    </location>
</feature>
<dbReference type="Pfam" id="PF00175">
    <property type="entry name" value="NAD_binding_1"/>
    <property type="match status" value="1"/>
</dbReference>
<dbReference type="GO" id="GO:0046872">
    <property type="term" value="F:metal ion binding"/>
    <property type="evidence" value="ECO:0007669"/>
    <property type="project" value="UniProtKB-KW"/>
</dbReference>
<keyword evidence="5" id="KW-0001">2Fe-2S</keyword>
<dbReference type="AlphaFoldDB" id="A0A433SDJ2"/>
<keyword evidence="16" id="KW-1185">Reference proteome</keyword>
<dbReference type="Pfam" id="PF08022">
    <property type="entry name" value="FAD_binding_8"/>
    <property type="match status" value="1"/>
</dbReference>
<name>A0A433SDJ2_9BURK</name>